<evidence type="ECO:0000313" key="8">
    <source>
        <dbReference type="Proteomes" id="UP000521199"/>
    </source>
</evidence>
<evidence type="ECO:0000256" key="4">
    <source>
        <dbReference type="ARBA" id="ARBA00022801"/>
    </source>
</evidence>
<dbReference type="InterPro" id="IPR044876">
    <property type="entry name" value="HRDC_dom_sf"/>
</dbReference>
<dbReference type="EC" id="3.1.13.5" evidence="7"/>
<dbReference type="SUPFAM" id="SSF53098">
    <property type="entry name" value="Ribonuclease H-like"/>
    <property type="match status" value="1"/>
</dbReference>
<dbReference type="EMBL" id="JACHHP010000001">
    <property type="protein sequence ID" value="MBB5207106.1"/>
    <property type="molecule type" value="Genomic_DNA"/>
</dbReference>
<evidence type="ECO:0000256" key="2">
    <source>
        <dbReference type="ARBA" id="ARBA00022694"/>
    </source>
</evidence>
<keyword evidence="1" id="KW-0963">Cytoplasm</keyword>
<reference evidence="7 8" key="1">
    <citation type="submission" date="2020-08" db="EMBL/GenBank/DDBJ databases">
        <title>Genomic Encyclopedia of Type Strains, Phase IV (KMG-IV): sequencing the most valuable type-strain genomes for metagenomic binning, comparative biology and taxonomic classification.</title>
        <authorList>
            <person name="Goeker M."/>
        </authorList>
    </citation>
    <scope>NUCLEOTIDE SEQUENCE [LARGE SCALE GENOMIC DNA]</scope>
    <source>
        <strain evidence="7 8">DSM 24163</strain>
    </source>
</reference>
<protein>
    <submittedName>
        <fullName evidence="7">Ribonuclease D</fullName>
        <ecNumber evidence="7">3.1.13.5</ecNumber>
    </submittedName>
</protein>
<keyword evidence="4 7" id="KW-0378">Hydrolase</keyword>
<dbReference type="GO" id="GO:0008408">
    <property type="term" value="F:3'-5' exonuclease activity"/>
    <property type="evidence" value="ECO:0007669"/>
    <property type="project" value="InterPro"/>
</dbReference>
<dbReference type="InterPro" id="IPR002562">
    <property type="entry name" value="3'-5'_exonuclease_dom"/>
</dbReference>
<dbReference type="SMART" id="SM00474">
    <property type="entry name" value="35EXOc"/>
    <property type="match status" value="1"/>
</dbReference>
<proteinExistence type="predicted"/>
<dbReference type="Gene3D" id="1.10.150.80">
    <property type="entry name" value="HRDC domain"/>
    <property type="match status" value="2"/>
</dbReference>
<organism evidence="7 8">
    <name type="scientific">Chiayiivirga flava</name>
    <dbReference type="NCBI Taxonomy" id="659595"/>
    <lineage>
        <taxon>Bacteria</taxon>
        <taxon>Pseudomonadati</taxon>
        <taxon>Pseudomonadota</taxon>
        <taxon>Gammaproteobacteria</taxon>
        <taxon>Lysobacterales</taxon>
        <taxon>Lysobacteraceae</taxon>
        <taxon>Chiayiivirga</taxon>
    </lineage>
</organism>
<dbReference type="InterPro" id="IPR051086">
    <property type="entry name" value="RNase_D-like"/>
</dbReference>
<dbReference type="GO" id="GO:0033890">
    <property type="term" value="F:ribonuclease D activity"/>
    <property type="evidence" value="ECO:0007669"/>
    <property type="project" value="UniProtKB-EC"/>
</dbReference>
<dbReference type="GO" id="GO:0003676">
    <property type="term" value="F:nucleic acid binding"/>
    <property type="evidence" value="ECO:0007669"/>
    <property type="project" value="InterPro"/>
</dbReference>
<evidence type="ECO:0000256" key="5">
    <source>
        <dbReference type="ARBA" id="ARBA00022839"/>
    </source>
</evidence>
<dbReference type="GO" id="GO:0008033">
    <property type="term" value="P:tRNA processing"/>
    <property type="evidence" value="ECO:0007669"/>
    <property type="project" value="UniProtKB-KW"/>
</dbReference>
<evidence type="ECO:0000259" key="6">
    <source>
        <dbReference type="PROSITE" id="PS50967"/>
    </source>
</evidence>
<dbReference type="InterPro" id="IPR002121">
    <property type="entry name" value="HRDC_dom"/>
</dbReference>
<comment type="caution">
    <text evidence="7">The sequence shown here is derived from an EMBL/GenBank/DDBJ whole genome shotgun (WGS) entry which is preliminary data.</text>
</comment>
<dbReference type="InterPro" id="IPR048579">
    <property type="entry name" value="RNAseD_HRDC_C"/>
</dbReference>
<evidence type="ECO:0000256" key="3">
    <source>
        <dbReference type="ARBA" id="ARBA00022722"/>
    </source>
</evidence>
<dbReference type="InterPro" id="IPR012337">
    <property type="entry name" value="RNaseH-like_sf"/>
</dbReference>
<gene>
    <name evidence="7" type="ORF">HNQ52_000622</name>
</gene>
<dbReference type="Pfam" id="PF00570">
    <property type="entry name" value="HRDC"/>
    <property type="match status" value="1"/>
</dbReference>
<dbReference type="InterPro" id="IPR010997">
    <property type="entry name" value="HRDC-like_sf"/>
</dbReference>
<dbReference type="PANTHER" id="PTHR47649:SF1">
    <property type="entry name" value="RIBONUCLEASE D"/>
    <property type="match status" value="1"/>
</dbReference>
<dbReference type="SUPFAM" id="SSF47819">
    <property type="entry name" value="HRDC-like"/>
    <property type="match status" value="2"/>
</dbReference>
<evidence type="ECO:0000256" key="1">
    <source>
        <dbReference type="ARBA" id="ARBA00022490"/>
    </source>
</evidence>
<dbReference type="RefSeq" id="WP_183959618.1">
    <property type="nucleotide sequence ID" value="NZ_JACHHP010000001.1"/>
</dbReference>
<dbReference type="GO" id="GO:0000166">
    <property type="term" value="F:nucleotide binding"/>
    <property type="evidence" value="ECO:0007669"/>
    <property type="project" value="InterPro"/>
</dbReference>
<dbReference type="Gene3D" id="3.30.420.10">
    <property type="entry name" value="Ribonuclease H-like superfamily/Ribonuclease H"/>
    <property type="match status" value="1"/>
</dbReference>
<dbReference type="PANTHER" id="PTHR47649">
    <property type="entry name" value="RIBONUCLEASE D"/>
    <property type="match status" value="1"/>
</dbReference>
<dbReference type="PROSITE" id="PS50967">
    <property type="entry name" value="HRDC"/>
    <property type="match status" value="1"/>
</dbReference>
<evidence type="ECO:0000313" key="7">
    <source>
        <dbReference type="EMBL" id="MBB5207106.1"/>
    </source>
</evidence>
<dbReference type="InterPro" id="IPR006292">
    <property type="entry name" value="RNase_D"/>
</dbReference>
<name>A0A7W8D5J3_9GAMM</name>
<accession>A0A7W8D5J3</accession>
<dbReference type="CDD" id="cd06142">
    <property type="entry name" value="RNaseD_exo"/>
    <property type="match status" value="1"/>
</dbReference>
<keyword evidence="5" id="KW-0269">Exonuclease</keyword>
<dbReference type="NCBIfam" id="TIGR01388">
    <property type="entry name" value="rnd"/>
    <property type="match status" value="1"/>
</dbReference>
<keyword evidence="3" id="KW-0540">Nuclease</keyword>
<dbReference type="AlphaFoldDB" id="A0A7W8D5J3"/>
<keyword evidence="8" id="KW-1185">Reference proteome</keyword>
<feature type="domain" description="HRDC" evidence="6">
    <location>
        <begin position="207"/>
        <end position="287"/>
    </location>
</feature>
<dbReference type="InterPro" id="IPR036397">
    <property type="entry name" value="RNaseH_sf"/>
</dbReference>
<keyword evidence="2" id="KW-0819">tRNA processing</keyword>
<dbReference type="Proteomes" id="UP000521199">
    <property type="component" value="Unassembled WGS sequence"/>
</dbReference>
<sequence length="361" mass="40050">MPALLASSQQLSEFAAHIGSAPIALDTEFIRERTYYPQLALVQASQGDGEVLIDPVAIPDPGAFGPILQGPTLKLMHSPGEDLQAFRRGWGVLVEPIFDTQVAAALCGLGAGLGYQALVNSVLGVQLEKGETRSDWLRRPLSESQCRYAAEDVRYLHALHADLDARLDTLGRRAWLAEECARMVDAARGDAPDPHPHLSMRSAQRLPPEAQARVRRLLLWREQAARHADRPRGWILDNELVVLLAQRPPARREDFEQRLDAHPKAPKKQRGEIWDLLASPLTSEERDIPLAREDDPSLREPLKRMQAAVAERAAALGLPEGLLASRRHLETLLSTREWPAALAGWRRALLESTLLPLLPAR</sequence>
<dbReference type="Pfam" id="PF01612">
    <property type="entry name" value="DNA_pol_A_exo1"/>
    <property type="match status" value="1"/>
</dbReference>
<dbReference type="Pfam" id="PF21293">
    <property type="entry name" value="RNAseD_HRDC_C"/>
    <property type="match status" value="1"/>
</dbReference>